<dbReference type="InterPro" id="IPR009000">
    <property type="entry name" value="Transl_B-barrel_sf"/>
</dbReference>
<dbReference type="Pfam" id="PF01782">
    <property type="entry name" value="RimM"/>
    <property type="match status" value="1"/>
</dbReference>
<comment type="subunit">
    <text evidence="5">Binds ribosomal protein uS19.</text>
</comment>
<dbReference type="SUPFAM" id="SSF50447">
    <property type="entry name" value="Translation proteins"/>
    <property type="match status" value="1"/>
</dbReference>
<evidence type="ECO:0000313" key="9">
    <source>
        <dbReference type="Proteomes" id="UP000256763"/>
    </source>
</evidence>
<comment type="caution">
    <text evidence="8">The sequence shown here is derived from an EMBL/GenBank/DDBJ whole genome shotgun (WGS) entry which is preliminary data.</text>
</comment>
<protein>
    <recommendedName>
        <fullName evidence="5">Ribosome maturation factor RimM</fullName>
    </recommendedName>
</protein>
<sequence>MTAKQSQLLTVGRISGLYGVRGWVRIFSYTEPRERILEYVDWHLRSQDGWREVELAEGRRHGKGIVARIEGVDDREQARALIGSDIGVSREQLPALEPGEYYWVDLEGLQVETESGHALGVVDYLFETGANDVLVVKGEDRERLLPFVLDQVVKRVDLESGLILVDWDPEF</sequence>
<comment type="subcellular location">
    <subcellularLocation>
        <location evidence="5">Cytoplasm</location>
    </subcellularLocation>
</comment>
<dbReference type="GO" id="GO:0006364">
    <property type="term" value="P:rRNA processing"/>
    <property type="evidence" value="ECO:0007669"/>
    <property type="project" value="UniProtKB-UniRule"/>
</dbReference>
<gene>
    <name evidence="5" type="primary">rimM</name>
    <name evidence="8" type="ORF">CAL65_02620</name>
</gene>
<dbReference type="GO" id="GO:0043022">
    <property type="term" value="F:ribosome binding"/>
    <property type="evidence" value="ECO:0007669"/>
    <property type="project" value="InterPro"/>
</dbReference>
<dbReference type="GO" id="GO:0005737">
    <property type="term" value="C:cytoplasm"/>
    <property type="evidence" value="ECO:0007669"/>
    <property type="project" value="UniProtKB-SubCell"/>
</dbReference>
<dbReference type="OrthoDB" id="9783509at2"/>
<dbReference type="SUPFAM" id="SSF50346">
    <property type="entry name" value="PRC-barrel domain"/>
    <property type="match status" value="1"/>
</dbReference>
<name>A0A3E0X1X2_9GAMM</name>
<dbReference type="GO" id="GO:0005840">
    <property type="term" value="C:ribosome"/>
    <property type="evidence" value="ECO:0007669"/>
    <property type="project" value="InterPro"/>
</dbReference>
<accession>A0A3E0X1X2</accession>
<comment type="domain">
    <text evidence="5">The PRC barrel domain binds ribosomal protein uS19.</text>
</comment>
<dbReference type="RefSeq" id="WP_116300839.1">
    <property type="nucleotide sequence ID" value="NZ_NFZV01000002.1"/>
</dbReference>
<dbReference type="HAMAP" id="MF_00014">
    <property type="entry name" value="Ribosome_mat_RimM"/>
    <property type="match status" value="1"/>
</dbReference>
<evidence type="ECO:0000259" key="6">
    <source>
        <dbReference type="Pfam" id="PF01782"/>
    </source>
</evidence>
<dbReference type="NCBIfam" id="TIGR02273">
    <property type="entry name" value="16S_RimM"/>
    <property type="match status" value="1"/>
</dbReference>
<reference evidence="9" key="1">
    <citation type="submission" date="2017-05" db="EMBL/GenBank/DDBJ databases">
        <authorList>
            <person name="Sharma S."/>
            <person name="Sidhu C."/>
            <person name="Pinnaka A.K."/>
        </authorList>
    </citation>
    <scope>NUCLEOTIDE SEQUENCE [LARGE SCALE GENOMIC DNA]</scope>
    <source>
        <strain evidence="9">AK93</strain>
    </source>
</reference>
<comment type="similarity">
    <text evidence="5">Belongs to the RimM family.</text>
</comment>
<feature type="domain" description="RimM N-terminal" evidence="6">
    <location>
        <begin position="10"/>
        <end position="92"/>
    </location>
</feature>
<keyword evidence="3 5" id="KW-0698">rRNA processing</keyword>
<evidence type="ECO:0000256" key="4">
    <source>
        <dbReference type="ARBA" id="ARBA00023186"/>
    </source>
</evidence>
<evidence type="ECO:0000256" key="1">
    <source>
        <dbReference type="ARBA" id="ARBA00022490"/>
    </source>
</evidence>
<comment type="function">
    <text evidence="5">An accessory protein needed during the final step in the assembly of 30S ribosomal subunit, possibly for assembly of the head region. Essential for efficient processing of 16S rRNA. May be needed both before and after RbfA during the maturation of 16S rRNA. It has affinity for free ribosomal 30S subunits but not for 70S ribosomes.</text>
</comment>
<dbReference type="AlphaFoldDB" id="A0A3E0X1X2"/>
<dbReference type="InterPro" id="IPR056792">
    <property type="entry name" value="PRC_RimM"/>
</dbReference>
<dbReference type="Gene3D" id="2.40.30.60">
    <property type="entry name" value="RimM"/>
    <property type="match status" value="1"/>
</dbReference>
<proteinExistence type="inferred from homology"/>
<dbReference type="InterPro" id="IPR011033">
    <property type="entry name" value="PRC_barrel-like_sf"/>
</dbReference>
<dbReference type="PANTHER" id="PTHR33692">
    <property type="entry name" value="RIBOSOME MATURATION FACTOR RIMM"/>
    <property type="match status" value="1"/>
</dbReference>
<evidence type="ECO:0000256" key="5">
    <source>
        <dbReference type="HAMAP-Rule" id="MF_00014"/>
    </source>
</evidence>
<feature type="domain" description="Ribosome maturation factor RimM PRC barrel" evidence="7">
    <location>
        <begin position="103"/>
        <end position="168"/>
    </location>
</feature>
<dbReference type="EMBL" id="NFZW01000002">
    <property type="protein sequence ID" value="RFA38819.1"/>
    <property type="molecule type" value="Genomic_DNA"/>
</dbReference>
<dbReference type="GO" id="GO:0042274">
    <property type="term" value="P:ribosomal small subunit biogenesis"/>
    <property type="evidence" value="ECO:0007669"/>
    <property type="project" value="UniProtKB-UniRule"/>
</dbReference>
<organism evidence="8 9">
    <name type="scientific">Alkalilimnicola ehrlichii</name>
    <dbReference type="NCBI Taxonomy" id="351052"/>
    <lineage>
        <taxon>Bacteria</taxon>
        <taxon>Pseudomonadati</taxon>
        <taxon>Pseudomonadota</taxon>
        <taxon>Gammaproteobacteria</taxon>
        <taxon>Chromatiales</taxon>
        <taxon>Ectothiorhodospiraceae</taxon>
        <taxon>Alkalilimnicola</taxon>
    </lineage>
</organism>
<keyword evidence="4 5" id="KW-0143">Chaperone</keyword>
<evidence type="ECO:0000259" key="7">
    <source>
        <dbReference type="Pfam" id="PF24986"/>
    </source>
</evidence>
<keyword evidence="1 5" id="KW-0963">Cytoplasm</keyword>
<evidence type="ECO:0000256" key="2">
    <source>
        <dbReference type="ARBA" id="ARBA00022517"/>
    </source>
</evidence>
<evidence type="ECO:0000313" key="8">
    <source>
        <dbReference type="EMBL" id="RFA38819.1"/>
    </source>
</evidence>
<evidence type="ECO:0000256" key="3">
    <source>
        <dbReference type="ARBA" id="ARBA00022552"/>
    </source>
</evidence>
<dbReference type="Pfam" id="PF24986">
    <property type="entry name" value="PRC_RimM"/>
    <property type="match status" value="1"/>
</dbReference>
<dbReference type="Gene3D" id="2.30.30.240">
    <property type="entry name" value="PRC-barrel domain"/>
    <property type="match status" value="1"/>
</dbReference>
<dbReference type="PANTHER" id="PTHR33692:SF1">
    <property type="entry name" value="RIBOSOME MATURATION FACTOR RIMM"/>
    <property type="match status" value="1"/>
</dbReference>
<dbReference type="InterPro" id="IPR002676">
    <property type="entry name" value="RimM_N"/>
</dbReference>
<keyword evidence="2 5" id="KW-0690">Ribosome biogenesis</keyword>
<keyword evidence="9" id="KW-1185">Reference proteome</keyword>
<dbReference type="InterPro" id="IPR036976">
    <property type="entry name" value="RimM_N_sf"/>
</dbReference>
<dbReference type="Proteomes" id="UP000256763">
    <property type="component" value="Unassembled WGS sequence"/>
</dbReference>
<dbReference type="InterPro" id="IPR011961">
    <property type="entry name" value="RimM"/>
</dbReference>